<protein>
    <submittedName>
        <fullName evidence="1">Uncharacterized protein</fullName>
    </submittedName>
</protein>
<organism evidence="1">
    <name type="scientific">Arundo donax</name>
    <name type="common">Giant reed</name>
    <name type="synonym">Donax arundinaceus</name>
    <dbReference type="NCBI Taxonomy" id="35708"/>
    <lineage>
        <taxon>Eukaryota</taxon>
        <taxon>Viridiplantae</taxon>
        <taxon>Streptophyta</taxon>
        <taxon>Embryophyta</taxon>
        <taxon>Tracheophyta</taxon>
        <taxon>Spermatophyta</taxon>
        <taxon>Magnoliopsida</taxon>
        <taxon>Liliopsida</taxon>
        <taxon>Poales</taxon>
        <taxon>Poaceae</taxon>
        <taxon>PACMAD clade</taxon>
        <taxon>Arundinoideae</taxon>
        <taxon>Arundineae</taxon>
        <taxon>Arundo</taxon>
    </lineage>
</organism>
<reference evidence="1" key="1">
    <citation type="submission" date="2014-09" db="EMBL/GenBank/DDBJ databases">
        <authorList>
            <person name="Magalhaes I.L.F."/>
            <person name="Oliveira U."/>
            <person name="Santos F.R."/>
            <person name="Vidigal T.H.D.A."/>
            <person name="Brescovit A.D."/>
            <person name="Santos A.J."/>
        </authorList>
    </citation>
    <scope>NUCLEOTIDE SEQUENCE</scope>
    <source>
        <tissue evidence="1">Shoot tissue taken approximately 20 cm above the soil surface</tissue>
    </source>
</reference>
<proteinExistence type="predicted"/>
<evidence type="ECO:0000313" key="1">
    <source>
        <dbReference type="EMBL" id="JAD48401.1"/>
    </source>
</evidence>
<reference evidence="1" key="2">
    <citation type="journal article" date="2015" name="Data Brief">
        <title>Shoot transcriptome of the giant reed, Arundo donax.</title>
        <authorList>
            <person name="Barrero R.A."/>
            <person name="Guerrero F.D."/>
            <person name="Moolhuijzen P."/>
            <person name="Goolsby J.A."/>
            <person name="Tidwell J."/>
            <person name="Bellgard S.E."/>
            <person name="Bellgard M.I."/>
        </authorList>
    </citation>
    <scope>NUCLEOTIDE SEQUENCE</scope>
    <source>
        <tissue evidence="1">Shoot tissue taken approximately 20 cm above the soil surface</tissue>
    </source>
</reference>
<dbReference type="EMBL" id="GBRH01249494">
    <property type="protein sequence ID" value="JAD48401.1"/>
    <property type="molecule type" value="Transcribed_RNA"/>
</dbReference>
<accession>A0A0A9ABE0</accession>
<name>A0A0A9ABE0_ARUDO</name>
<dbReference type="AlphaFoldDB" id="A0A0A9ABE0"/>
<sequence>MGCRKWLVLLPVCHSQPGFPDAKVVSAWLYRYVEFGRFCRARLTGCKHMPS</sequence>